<dbReference type="Proteomes" id="UP000594261">
    <property type="component" value="Chromosome 1"/>
</dbReference>
<dbReference type="PANTHER" id="PTHR33710">
    <property type="entry name" value="BNAC02G09200D PROTEIN"/>
    <property type="match status" value="1"/>
</dbReference>
<organism evidence="1 2">
    <name type="scientific">Quercus lobata</name>
    <name type="common">Valley oak</name>
    <dbReference type="NCBI Taxonomy" id="97700"/>
    <lineage>
        <taxon>Eukaryota</taxon>
        <taxon>Viridiplantae</taxon>
        <taxon>Streptophyta</taxon>
        <taxon>Embryophyta</taxon>
        <taxon>Tracheophyta</taxon>
        <taxon>Spermatophyta</taxon>
        <taxon>Magnoliopsida</taxon>
        <taxon>eudicotyledons</taxon>
        <taxon>Gunneridae</taxon>
        <taxon>Pentapetalae</taxon>
        <taxon>rosids</taxon>
        <taxon>fabids</taxon>
        <taxon>Fagales</taxon>
        <taxon>Fagaceae</taxon>
        <taxon>Quercus</taxon>
    </lineage>
</organism>
<dbReference type="OMA" id="EDICFLE"/>
<reference evidence="1 2" key="1">
    <citation type="journal article" date="2016" name="G3 (Bethesda)">
        <title>First Draft Assembly and Annotation of the Genome of a California Endemic Oak Quercus lobata Nee (Fagaceae).</title>
        <authorList>
            <person name="Sork V.L."/>
            <person name="Fitz-Gibbon S.T."/>
            <person name="Puiu D."/>
            <person name="Crepeau M."/>
            <person name="Gugger P.F."/>
            <person name="Sherman R."/>
            <person name="Stevens K."/>
            <person name="Langley C.H."/>
            <person name="Pellegrini M."/>
            <person name="Salzberg S.L."/>
        </authorList>
    </citation>
    <scope>NUCLEOTIDE SEQUENCE [LARGE SCALE GENOMIC DNA]</scope>
    <source>
        <strain evidence="1 2">cv. SW786</strain>
    </source>
</reference>
<name>A0A7N2KNC9_QUELO</name>
<accession>A0A7N2KNC9</accession>
<evidence type="ECO:0000313" key="2">
    <source>
        <dbReference type="Proteomes" id="UP000594261"/>
    </source>
</evidence>
<dbReference type="EMBL" id="LRBV02000001">
    <property type="status" value="NOT_ANNOTATED_CDS"/>
    <property type="molecule type" value="Genomic_DNA"/>
</dbReference>
<dbReference type="Gramene" id="QL01p020452:mrna">
    <property type="protein sequence ID" value="QL01p020452:mrna:CDS:1"/>
    <property type="gene ID" value="QL01p020452"/>
</dbReference>
<evidence type="ECO:0000313" key="1">
    <source>
        <dbReference type="EnsemblPlants" id="QL01p020452:mrna:CDS:1"/>
    </source>
</evidence>
<evidence type="ECO:0008006" key="3">
    <source>
        <dbReference type="Google" id="ProtNLM"/>
    </source>
</evidence>
<sequence length="330" mass="38305">MARVLNCFFENQQLQPCNAKIIGVGIFDVKELLFEFNAVDLGFSGNKFTWAKGNWGSAPIKRRLDRSVASISWRLAYPNAAISHLGAIKSDHSSILLDTNPKDSFTHRPFRFEAAWLRDESCHSVIEKVWNIQASRSKFIKLYKRQASTRDALRTWNEQVFSQCQDRINLLLSKIKHIQEKSPSQDNELTEKSLQAELSKWLLRSEVIWCQKSRELWLKLGDKNSKFFHLSTIIRRRGNHVNTIKKDDGSRIHDSSQIRELFRNNFMDLFKEEDICFLEHLEHLVLPSITEEENNSLLSIPPPEEIKATLFQMQDQKAPGPDGFPALFYK</sequence>
<protein>
    <recommendedName>
        <fullName evidence="3">Reverse transcriptase</fullName>
    </recommendedName>
</protein>
<dbReference type="InParanoid" id="A0A7N2KNC9"/>
<dbReference type="AlphaFoldDB" id="A0A7N2KNC9"/>
<proteinExistence type="predicted"/>
<dbReference type="EnsemblPlants" id="QL01p020452:mrna">
    <property type="protein sequence ID" value="QL01p020452:mrna:CDS:1"/>
    <property type="gene ID" value="QL01p020452"/>
</dbReference>
<dbReference type="PANTHER" id="PTHR33710:SF71">
    <property type="entry name" value="ENDONUCLEASE_EXONUCLEASE_PHOSPHATASE DOMAIN-CONTAINING PROTEIN"/>
    <property type="match status" value="1"/>
</dbReference>
<keyword evidence="2" id="KW-1185">Reference proteome</keyword>
<reference evidence="1" key="2">
    <citation type="submission" date="2021-01" db="UniProtKB">
        <authorList>
            <consortium name="EnsemblPlants"/>
        </authorList>
    </citation>
    <scope>IDENTIFICATION</scope>
</reference>